<name>A0A5N5QKB7_9AGAM</name>
<evidence type="ECO:0000313" key="6">
    <source>
        <dbReference type="Proteomes" id="UP000383932"/>
    </source>
</evidence>
<keyword evidence="6" id="KW-1185">Reference proteome</keyword>
<evidence type="ECO:0000256" key="2">
    <source>
        <dbReference type="ARBA" id="ARBA00022703"/>
    </source>
</evidence>
<dbReference type="Proteomes" id="UP000383932">
    <property type="component" value="Unassembled WGS sequence"/>
</dbReference>
<dbReference type="GO" id="GO:0006508">
    <property type="term" value="P:proteolysis"/>
    <property type="evidence" value="ECO:0007669"/>
    <property type="project" value="InterPro"/>
</dbReference>
<reference evidence="5 6" key="1">
    <citation type="journal article" date="2019" name="Fungal Biol. Biotechnol.">
        <title>Draft genome sequence of fastidious pathogen Ceratobasidium theobromae, which causes vascular-streak dieback in Theobroma cacao.</title>
        <authorList>
            <person name="Ali S.S."/>
            <person name="Asman A."/>
            <person name="Shao J."/>
            <person name="Firmansyah A.P."/>
            <person name="Susilo A.W."/>
            <person name="Rosmana A."/>
            <person name="McMahon P."/>
            <person name="Junaid M."/>
            <person name="Guest D."/>
            <person name="Kheng T.Y."/>
            <person name="Meinhardt L.W."/>
            <person name="Bailey B.A."/>
        </authorList>
    </citation>
    <scope>NUCLEOTIDE SEQUENCE [LARGE SCALE GENOMIC DNA]</scope>
    <source>
        <strain evidence="5 6">CT2</strain>
    </source>
</reference>
<organism evidence="5 6">
    <name type="scientific">Ceratobasidium theobromae</name>
    <dbReference type="NCBI Taxonomy" id="1582974"/>
    <lineage>
        <taxon>Eukaryota</taxon>
        <taxon>Fungi</taxon>
        <taxon>Dikarya</taxon>
        <taxon>Basidiomycota</taxon>
        <taxon>Agaricomycotina</taxon>
        <taxon>Agaricomycetes</taxon>
        <taxon>Cantharellales</taxon>
        <taxon>Ceratobasidiaceae</taxon>
        <taxon>Ceratobasidium</taxon>
    </lineage>
</organism>
<dbReference type="InterPro" id="IPR011600">
    <property type="entry name" value="Pept_C14_caspase"/>
</dbReference>
<dbReference type="OrthoDB" id="3223806at2759"/>
<gene>
    <name evidence="5" type="ORF">CTheo_4616</name>
</gene>
<keyword evidence="2" id="KW-0053">Apoptosis</keyword>
<comment type="caution">
    <text evidence="5">The sequence shown here is derived from an EMBL/GenBank/DDBJ whole genome shotgun (WGS) entry which is preliminary data.</text>
</comment>
<sequence length="679" mass="74713">MLYFLSEPKLYALIIGINDYPVLKPLRGAVADADQMSSFLNSDLKVPLDHIINLRNHAASREAILRTFRRLQADPRIKKGDPVVIYFAGHGGSTNAPEGWRTLFGVPGSAGPVNCITDQEIAKLLNDLAAAKGDNITVIFDSCHSASGSRADEPEKTTSRIARSAEILFDIPCDINNTDLLPTFLAGMREARSIELPLCTNQASHIHLAACGSSEKAWEEDGRGVFTTALLEAFRTIGIDKITYHNLIKSLPSLHNQSPHCYGVNKSRTLFNSHAPLRKMPFLPVTLEKGSLILQAGAASGITSKSVWEVYESATDDSLLYGNFCAEGPTTSTTILEPENKDGRLQSSHESPNQLGHQVRMYARQLRAGEANELLVWFSPKAELLIFPKTGLPQNAVRPEGYEVGYIAHLSRDAANVIVDVSPSYLLGANEPQVTFQLRGSLAIQCTVSNIKQRKPVRQDEVETVLFALAKWSWHLRRTNSSMNTTFPTLETYPKVLVEMLKVAEKPKSRGASRLLANSCRFLSGPYTNLNTDGVVNLIVQDTDLYGFKLINVMNVPLYVRMFYFDTTDFSIGDMFGHSTSNSRADPDLPARGEILIGDGGDGGAPFKFSVAPDSQVELAYIKVFWSTDPLELDNLEQRSAFELEPGYRSRKVTRGGVVKDWGSVVLKLVLRAPPKGSV</sequence>
<proteinExistence type="inferred from homology"/>
<dbReference type="PANTHER" id="PTHR48104">
    <property type="entry name" value="METACASPASE-4"/>
    <property type="match status" value="1"/>
</dbReference>
<dbReference type="GO" id="GO:0005737">
    <property type="term" value="C:cytoplasm"/>
    <property type="evidence" value="ECO:0007669"/>
    <property type="project" value="TreeGrafter"/>
</dbReference>
<dbReference type="GO" id="GO:0006915">
    <property type="term" value="P:apoptotic process"/>
    <property type="evidence" value="ECO:0007669"/>
    <property type="project" value="UniProtKB-KW"/>
</dbReference>
<dbReference type="AlphaFoldDB" id="A0A5N5QKB7"/>
<evidence type="ECO:0000256" key="1">
    <source>
        <dbReference type="ARBA" id="ARBA00009005"/>
    </source>
</evidence>
<accession>A0A5N5QKB7</accession>
<dbReference type="SUPFAM" id="SSF52129">
    <property type="entry name" value="Caspase-like"/>
    <property type="match status" value="1"/>
</dbReference>
<protein>
    <recommendedName>
        <fullName evidence="4">Peptidase C14 caspase domain-containing protein</fullName>
    </recommendedName>
</protein>
<keyword evidence="3" id="KW-0378">Hydrolase</keyword>
<dbReference type="EMBL" id="SSOP01000082">
    <property type="protein sequence ID" value="KAB5591938.1"/>
    <property type="molecule type" value="Genomic_DNA"/>
</dbReference>
<dbReference type="InterPro" id="IPR050452">
    <property type="entry name" value="Metacaspase"/>
</dbReference>
<comment type="similarity">
    <text evidence="1">Belongs to the peptidase C14B family.</text>
</comment>
<dbReference type="Gene3D" id="3.40.50.1460">
    <property type="match status" value="1"/>
</dbReference>
<evidence type="ECO:0000313" key="5">
    <source>
        <dbReference type="EMBL" id="KAB5591938.1"/>
    </source>
</evidence>
<evidence type="ECO:0000256" key="3">
    <source>
        <dbReference type="ARBA" id="ARBA00022807"/>
    </source>
</evidence>
<feature type="domain" description="Peptidase C14 caspase" evidence="4">
    <location>
        <begin position="11"/>
        <end position="238"/>
    </location>
</feature>
<keyword evidence="3" id="KW-0788">Thiol protease</keyword>
<dbReference type="Pfam" id="PF00656">
    <property type="entry name" value="Peptidase_C14"/>
    <property type="match status" value="1"/>
</dbReference>
<dbReference type="PANTHER" id="PTHR48104:SF30">
    <property type="entry name" value="METACASPASE-1"/>
    <property type="match status" value="1"/>
</dbReference>
<keyword evidence="3" id="KW-0645">Protease</keyword>
<dbReference type="InterPro" id="IPR029030">
    <property type="entry name" value="Caspase-like_dom_sf"/>
</dbReference>
<evidence type="ECO:0000259" key="4">
    <source>
        <dbReference type="Pfam" id="PF00656"/>
    </source>
</evidence>
<dbReference type="GO" id="GO:0004197">
    <property type="term" value="F:cysteine-type endopeptidase activity"/>
    <property type="evidence" value="ECO:0007669"/>
    <property type="project" value="InterPro"/>
</dbReference>